<proteinExistence type="inferred from homology"/>
<keyword evidence="11" id="KW-1185">Reference proteome</keyword>
<feature type="domain" description="Fucolectin tachylectin-4 pentraxin-1" evidence="9">
    <location>
        <begin position="175"/>
        <end position="320"/>
    </location>
</feature>
<dbReference type="AlphaFoldDB" id="A0A8C1DI96"/>
<dbReference type="OMA" id="WIFANII"/>
<reference evidence="10" key="1">
    <citation type="submission" date="2025-08" db="UniProtKB">
        <authorList>
            <consortium name="Ensembl"/>
        </authorList>
    </citation>
    <scope>IDENTIFICATION</scope>
</reference>
<dbReference type="Pfam" id="PF22633">
    <property type="entry name" value="F5_F8_type_C_2"/>
    <property type="match status" value="2"/>
</dbReference>
<dbReference type="Ensembl" id="ENSCCRT00000067660.2">
    <property type="protein sequence ID" value="ENSCCRP00000062416.2"/>
    <property type="gene ID" value="ENSCCRG00000042615.2"/>
</dbReference>
<organism evidence="10 11">
    <name type="scientific">Cyprinus carpio carpio</name>
    <dbReference type="NCBI Taxonomy" id="630221"/>
    <lineage>
        <taxon>Eukaryota</taxon>
        <taxon>Metazoa</taxon>
        <taxon>Chordata</taxon>
        <taxon>Craniata</taxon>
        <taxon>Vertebrata</taxon>
        <taxon>Euteleostomi</taxon>
        <taxon>Actinopterygii</taxon>
        <taxon>Neopterygii</taxon>
        <taxon>Teleostei</taxon>
        <taxon>Ostariophysi</taxon>
        <taxon>Cypriniformes</taxon>
        <taxon>Cyprinidae</taxon>
        <taxon>Cyprininae</taxon>
        <taxon>Cyprinus</taxon>
    </lineage>
</organism>
<comment type="function">
    <text evidence="1">Acts as a defensive agent. Recognizes blood group fucosylated oligosaccharides including A, B, H and Lewis B-type antigens. Does not recognize Lewis A antigen and has low affinity for monovalent haptens.</text>
</comment>
<dbReference type="GO" id="GO:0001868">
    <property type="term" value="P:regulation of complement activation, lectin pathway"/>
    <property type="evidence" value="ECO:0007669"/>
    <property type="project" value="UniProtKB-ARBA"/>
</dbReference>
<dbReference type="PANTHER" id="PTHR45713:SF20">
    <property type="entry name" value="FUCOLECTIN TACHYLECTIN-4 PENTRAXIN-1 DOMAIN-CONTAINING PROTEIN"/>
    <property type="match status" value="1"/>
</dbReference>
<name>A0A8C1DI96_CYPCA</name>
<dbReference type="PANTHER" id="PTHR45713">
    <property type="entry name" value="FTP DOMAIN-CONTAINING PROTEIN"/>
    <property type="match status" value="1"/>
</dbReference>
<dbReference type="GO" id="GO:0042806">
    <property type="term" value="F:fucose binding"/>
    <property type="evidence" value="ECO:0007669"/>
    <property type="project" value="UniProtKB-ARBA"/>
</dbReference>
<keyword evidence="7" id="KW-1015">Disulfide bond</keyword>
<dbReference type="Gene3D" id="2.60.120.260">
    <property type="entry name" value="Galactose-binding domain-like"/>
    <property type="match status" value="2"/>
</dbReference>
<evidence type="ECO:0000256" key="3">
    <source>
        <dbReference type="ARBA" id="ARBA00011233"/>
    </source>
</evidence>
<accession>A0A8C1DI96</accession>
<evidence type="ECO:0000313" key="11">
    <source>
        <dbReference type="Proteomes" id="UP001108240"/>
    </source>
</evidence>
<protein>
    <recommendedName>
        <fullName evidence="9">Fucolectin tachylectin-4 pentraxin-1 domain-containing protein</fullName>
    </recommendedName>
</protein>
<evidence type="ECO:0000256" key="4">
    <source>
        <dbReference type="ARBA" id="ARBA00022723"/>
    </source>
</evidence>
<comment type="subunit">
    <text evidence="3">Homotrimer.</text>
</comment>
<sequence>MDFRMAIHVILLLPLFTGLCVADLKGNIALNARVAQSSLGHPQGVAEHAVDGNRDSNYAKGSCTHTKTEFNPWWRADLGNVYSISNVSISNRGDCCKERLRGAQIRIGNNLENNGNNNELVATVLTVPDSTVTFEFEPVNGRYVNIFLPGNDEILTLCEVEVFAEEDKPLYICVPRNLALGGKAVQSTTYSSFGAAQNAIDGNRQSIHALGSCSVTNGDKDPWWRVDLLNVYRITRVSITNRGDCCEKRIEGIQIRIGNSLENNGNNNQLAATVGPIPLGDTKTFEFKPVSGRYVNLFLPGRNEYLTLCEVEVYSELVITTCELGVF</sequence>
<evidence type="ECO:0000259" key="9">
    <source>
        <dbReference type="SMART" id="SM00607"/>
    </source>
</evidence>
<dbReference type="GO" id="GO:0010185">
    <property type="term" value="P:regulation of cellular defense response"/>
    <property type="evidence" value="ECO:0007669"/>
    <property type="project" value="UniProtKB-ARBA"/>
</dbReference>
<dbReference type="InterPro" id="IPR008979">
    <property type="entry name" value="Galactose-bd-like_sf"/>
</dbReference>
<evidence type="ECO:0000256" key="7">
    <source>
        <dbReference type="ARBA" id="ARBA00023157"/>
    </source>
</evidence>
<dbReference type="InterPro" id="IPR051941">
    <property type="entry name" value="BG_Antigen-Binding_Lectin"/>
</dbReference>
<evidence type="ECO:0000256" key="8">
    <source>
        <dbReference type="SAM" id="SignalP"/>
    </source>
</evidence>
<comment type="similarity">
    <text evidence="2">Belongs to the fucolectin family.</text>
</comment>
<dbReference type="SUPFAM" id="SSF49785">
    <property type="entry name" value="Galactose-binding domain-like"/>
    <property type="match status" value="2"/>
</dbReference>
<evidence type="ECO:0000313" key="10">
    <source>
        <dbReference type="Ensembl" id="ENSCCRP00000062416.2"/>
    </source>
</evidence>
<dbReference type="Proteomes" id="UP001108240">
    <property type="component" value="Unplaced"/>
</dbReference>
<keyword evidence="4" id="KW-0479">Metal-binding</keyword>
<dbReference type="SMART" id="SM00607">
    <property type="entry name" value="FTP"/>
    <property type="match status" value="2"/>
</dbReference>
<dbReference type="InterPro" id="IPR006585">
    <property type="entry name" value="FTP1"/>
</dbReference>
<keyword evidence="5" id="KW-0430">Lectin</keyword>
<feature type="chain" id="PRO_5039909293" description="Fucolectin tachylectin-4 pentraxin-1 domain-containing protein" evidence="8">
    <location>
        <begin position="23"/>
        <end position="327"/>
    </location>
</feature>
<feature type="signal peptide" evidence="8">
    <location>
        <begin position="1"/>
        <end position="22"/>
    </location>
</feature>
<dbReference type="GeneTree" id="ENSGT01060000248575"/>
<dbReference type="GO" id="GO:0046872">
    <property type="term" value="F:metal ion binding"/>
    <property type="evidence" value="ECO:0007669"/>
    <property type="project" value="UniProtKB-KW"/>
</dbReference>
<keyword evidence="6" id="KW-0106">Calcium</keyword>
<evidence type="ECO:0000256" key="2">
    <source>
        <dbReference type="ARBA" id="ARBA00010147"/>
    </source>
</evidence>
<feature type="domain" description="Fucolectin tachylectin-4 pentraxin-1" evidence="9">
    <location>
        <begin position="25"/>
        <end position="171"/>
    </location>
</feature>
<reference evidence="10" key="2">
    <citation type="submission" date="2025-09" db="UniProtKB">
        <authorList>
            <consortium name="Ensembl"/>
        </authorList>
    </citation>
    <scope>IDENTIFICATION</scope>
</reference>
<evidence type="ECO:0000256" key="5">
    <source>
        <dbReference type="ARBA" id="ARBA00022734"/>
    </source>
</evidence>
<keyword evidence="8" id="KW-0732">Signal</keyword>
<evidence type="ECO:0000256" key="6">
    <source>
        <dbReference type="ARBA" id="ARBA00022837"/>
    </source>
</evidence>
<evidence type="ECO:0000256" key="1">
    <source>
        <dbReference type="ARBA" id="ARBA00002219"/>
    </source>
</evidence>